<accession>A0AAD9UTB7</accession>
<protein>
    <submittedName>
        <fullName evidence="1">Uncharacterized protein</fullName>
    </submittedName>
</protein>
<reference evidence="1" key="2">
    <citation type="journal article" date="2023" name="Science">
        <title>Genomic signatures of disease resistance in endangered staghorn corals.</title>
        <authorList>
            <person name="Vollmer S.V."/>
            <person name="Selwyn J.D."/>
            <person name="Despard B.A."/>
            <person name="Roesel C.L."/>
        </authorList>
    </citation>
    <scope>NUCLEOTIDE SEQUENCE</scope>
    <source>
        <strain evidence="1">K2</strain>
    </source>
</reference>
<dbReference type="AlphaFoldDB" id="A0AAD9UTB7"/>
<reference evidence="1" key="1">
    <citation type="journal article" date="2023" name="G3 (Bethesda)">
        <title>Whole genome assembly and annotation of the endangered Caribbean coral Acropora cervicornis.</title>
        <authorList>
            <person name="Selwyn J.D."/>
            <person name="Vollmer S.V."/>
        </authorList>
    </citation>
    <scope>NUCLEOTIDE SEQUENCE</scope>
    <source>
        <strain evidence="1">K2</strain>
    </source>
</reference>
<dbReference type="InterPro" id="IPR008042">
    <property type="entry name" value="Retrotrans_Pao"/>
</dbReference>
<proteinExistence type="predicted"/>
<name>A0AAD9UTB7_ACRCE</name>
<comment type="caution">
    <text evidence="1">The sequence shown here is derived from an EMBL/GenBank/DDBJ whole genome shotgun (WGS) entry which is preliminary data.</text>
</comment>
<organism evidence="1 2">
    <name type="scientific">Acropora cervicornis</name>
    <name type="common">Staghorn coral</name>
    <dbReference type="NCBI Taxonomy" id="6130"/>
    <lineage>
        <taxon>Eukaryota</taxon>
        <taxon>Metazoa</taxon>
        <taxon>Cnidaria</taxon>
        <taxon>Anthozoa</taxon>
        <taxon>Hexacorallia</taxon>
        <taxon>Scleractinia</taxon>
        <taxon>Astrocoeniina</taxon>
        <taxon>Acroporidae</taxon>
        <taxon>Acropora</taxon>
    </lineage>
</organism>
<dbReference type="Pfam" id="PF05380">
    <property type="entry name" value="Peptidase_A17"/>
    <property type="match status" value="1"/>
</dbReference>
<evidence type="ECO:0000313" key="2">
    <source>
        <dbReference type="Proteomes" id="UP001249851"/>
    </source>
</evidence>
<evidence type="ECO:0000313" key="1">
    <source>
        <dbReference type="EMBL" id="KAK2549153.1"/>
    </source>
</evidence>
<sequence>MAVSGLHSSKRELKKNPELARKYRDVVNSYISKGHCTKLTPEERKKMSSRTWYLPHHAVLNPNKPGKVRVVFDAASRSRKIGIMAGVEQMLHQVGVCEEDRDSLHFLWRDLDETISPDEAVDSPCCVNYALQRTALDQSENFSEKAVHAVLRNFYMDDLLSSKPNSNGAANLAKQLISLLATEGFRLTKWMSNIPKVLAGIPSSEVAWDIVDLACSNLQQERAVGVKWDTEQDFLCLQPIITVSRWYGFQGVQLHVFCDASEMAYGIAVAYFWMISHGHVNVSFIMSKTRLALIKTLTIPQLELQAAVIAVRLKSKILTEVEVEDIYLWSESEIVLHYIRNTHRRFSIYVSHRVAEIVSTSDVKEWHHVPGSMNVAEDCTRGLEMCDLTRECW</sequence>
<gene>
    <name evidence="1" type="ORF">P5673_030529</name>
</gene>
<dbReference type="EMBL" id="JARQWQ010000131">
    <property type="protein sequence ID" value="KAK2549153.1"/>
    <property type="molecule type" value="Genomic_DNA"/>
</dbReference>
<dbReference type="Proteomes" id="UP001249851">
    <property type="component" value="Unassembled WGS sequence"/>
</dbReference>
<keyword evidence="2" id="KW-1185">Reference proteome</keyword>
<dbReference type="PANTHER" id="PTHR47331">
    <property type="entry name" value="PHD-TYPE DOMAIN-CONTAINING PROTEIN"/>
    <property type="match status" value="1"/>
</dbReference>